<dbReference type="EMBL" id="JABBNT010000005">
    <property type="protein sequence ID" value="NMM46250.1"/>
    <property type="molecule type" value="Genomic_DNA"/>
</dbReference>
<gene>
    <name evidence="1" type="ORF">HH303_17295</name>
</gene>
<organism evidence="1 2">
    <name type="scientific">Pacificispira spongiicola</name>
    <dbReference type="NCBI Taxonomy" id="2729598"/>
    <lineage>
        <taxon>Bacteria</taxon>
        <taxon>Pseudomonadati</taxon>
        <taxon>Pseudomonadota</taxon>
        <taxon>Alphaproteobacteria</taxon>
        <taxon>Rhodospirillales</taxon>
        <taxon>Rhodospirillaceae</taxon>
        <taxon>Pacificispira</taxon>
    </lineage>
</organism>
<accession>A0A7Y0HFV4</accession>
<dbReference type="SUPFAM" id="SSF53187">
    <property type="entry name" value="Zn-dependent exopeptidases"/>
    <property type="match status" value="1"/>
</dbReference>
<keyword evidence="2" id="KW-1185">Reference proteome</keyword>
<comment type="caution">
    <text evidence="1">The sequence shown here is derived from an EMBL/GenBank/DDBJ whole genome shotgun (WGS) entry which is preliminary data.</text>
</comment>
<dbReference type="Proteomes" id="UP000539372">
    <property type="component" value="Unassembled WGS sequence"/>
</dbReference>
<evidence type="ECO:0000313" key="2">
    <source>
        <dbReference type="Proteomes" id="UP000539372"/>
    </source>
</evidence>
<name>A0A7Y0HFV4_9PROT</name>
<dbReference type="Gene3D" id="3.40.630.40">
    <property type="entry name" value="Zn-dependent exopeptidases"/>
    <property type="match status" value="1"/>
</dbReference>
<dbReference type="GO" id="GO:0016787">
    <property type="term" value="F:hydrolase activity"/>
    <property type="evidence" value="ECO:0007669"/>
    <property type="project" value="UniProtKB-KW"/>
</dbReference>
<sequence length="304" mass="33086">MVRRNNRVRNRLYGCRGGEPQGNPWEAKGQKGSRVLGVYQHDLIDTSLVWCANRTGRSDIVLVCEHASNFIPPEFQGLGLSNAARLSHAAWDPGARAVAVGLSTALDAVLVTPRVSRLVYDCNRPPDAASAMPERSEIYDIPGNYALDAAARQRRVSGVYDPFRAAVRDALETRRQAGRLPVLVTIHSFTPVYHGTARETEIGILHDDDSRLADAILARDGGMLGPFRLSRNDPYGPEDGVTHTLQSLGMALGCVNVMIEIRNDLIDSAAGQQIVTDLLQDRLSAALQDLALTELVNDVDGRNG</sequence>
<dbReference type="InterPro" id="IPR007709">
    <property type="entry name" value="N-FG_amidohydro"/>
</dbReference>
<dbReference type="AlphaFoldDB" id="A0A7Y0HFV4"/>
<protein>
    <submittedName>
        <fullName evidence="1">N-formylglutamate amidohydrolase</fullName>
    </submittedName>
</protein>
<evidence type="ECO:0000313" key="1">
    <source>
        <dbReference type="EMBL" id="NMM46250.1"/>
    </source>
</evidence>
<proteinExistence type="predicted"/>
<dbReference type="Pfam" id="PF05013">
    <property type="entry name" value="FGase"/>
    <property type="match status" value="1"/>
</dbReference>
<keyword evidence="1" id="KW-0378">Hydrolase</keyword>
<reference evidence="1 2" key="1">
    <citation type="submission" date="2020-04" db="EMBL/GenBank/DDBJ databases">
        <title>Rhodospirillaceae bacterium KN72 isolated from deep sea.</title>
        <authorList>
            <person name="Zhang D.-C."/>
        </authorList>
    </citation>
    <scope>NUCLEOTIDE SEQUENCE [LARGE SCALE GENOMIC DNA]</scope>
    <source>
        <strain evidence="1 2">KN72</strain>
    </source>
</reference>